<dbReference type="InterPro" id="IPR019108">
    <property type="entry name" value="Caa3_assmbl_CtaG-rel"/>
</dbReference>
<evidence type="ECO:0000256" key="5">
    <source>
        <dbReference type="ARBA" id="ARBA00023136"/>
    </source>
</evidence>
<keyword evidence="9" id="KW-1185">Reference proteome</keyword>
<feature type="transmembrane region" description="Helical" evidence="7">
    <location>
        <begin position="185"/>
        <end position="205"/>
    </location>
</feature>
<dbReference type="RefSeq" id="WP_220483367.1">
    <property type="nucleotide sequence ID" value="NZ_JACGWT010000001.1"/>
</dbReference>
<name>A0A7W3P487_9ACTN</name>
<dbReference type="Pfam" id="PF09678">
    <property type="entry name" value="Caa3_CtaG"/>
    <property type="match status" value="1"/>
</dbReference>
<comment type="caution">
    <text evidence="8">The sequence shown here is derived from an EMBL/GenBank/DDBJ whole genome shotgun (WGS) entry which is preliminary data.</text>
</comment>
<dbReference type="AlphaFoldDB" id="A0A7W3P487"/>
<dbReference type="GO" id="GO:0005886">
    <property type="term" value="C:plasma membrane"/>
    <property type="evidence" value="ECO:0007669"/>
    <property type="project" value="UniProtKB-SubCell"/>
</dbReference>
<sequence>MSALVLSVPLGALPLTVPTALPRLTAGAVFGRWRFDPFALGFVVLAGALYAAGIRRVRRAGGRWSAGRTAAFYGLGLGAVVIATCSVLAVYARVLLWPVTTANIMLDLLAPLGLAIGDPIGLVREGSGPPGRARLAAVLASPLLRFWTFPLVSSAAVLASELSIYFTPYLEAALTHPAVWQLMHLQLLVTGLLFVLPMLSGVELLPAWCTPGVRVPLVFVDGLFDSLPGIFIMVSSSLLAGGWYARQPRDWGPSVRLDQQIAGGVLFSLAELVALPFLVAVFVEWWRHERARTAELDARLDAEEAARAAAAAAQGQQATADGDGRTRPWWETDPAGRD</sequence>
<keyword evidence="4 7" id="KW-1133">Transmembrane helix</keyword>
<gene>
    <name evidence="8" type="ORF">FHX74_000253</name>
</gene>
<evidence type="ECO:0000313" key="8">
    <source>
        <dbReference type="EMBL" id="MBA8792659.1"/>
    </source>
</evidence>
<dbReference type="Proteomes" id="UP000523079">
    <property type="component" value="Unassembled WGS sequence"/>
</dbReference>
<keyword evidence="3 7" id="KW-0812">Transmembrane</keyword>
<keyword evidence="2" id="KW-1003">Cell membrane</keyword>
<feature type="transmembrane region" description="Helical" evidence="7">
    <location>
        <begin position="261"/>
        <end position="283"/>
    </location>
</feature>
<evidence type="ECO:0000256" key="6">
    <source>
        <dbReference type="SAM" id="MobiDB-lite"/>
    </source>
</evidence>
<evidence type="ECO:0000256" key="1">
    <source>
        <dbReference type="ARBA" id="ARBA00004651"/>
    </source>
</evidence>
<feature type="transmembrane region" description="Helical" evidence="7">
    <location>
        <begin position="37"/>
        <end position="58"/>
    </location>
</feature>
<evidence type="ECO:0000313" key="9">
    <source>
        <dbReference type="Proteomes" id="UP000523079"/>
    </source>
</evidence>
<evidence type="ECO:0000256" key="3">
    <source>
        <dbReference type="ARBA" id="ARBA00022692"/>
    </source>
</evidence>
<proteinExistence type="predicted"/>
<feature type="transmembrane region" description="Helical" evidence="7">
    <location>
        <begin position="217"/>
        <end position="241"/>
    </location>
</feature>
<feature type="transmembrane region" description="Helical" evidence="7">
    <location>
        <begin position="104"/>
        <end position="123"/>
    </location>
</feature>
<feature type="transmembrane region" description="Helical" evidence="7">
    <location>
        <begin position="70"/>
        <end position="92"/>
    </location>
</feature>
<feature type="region of interest" description="Disordered" evidence="6">
    <location>
        <begin position="310"/>
        <end position="338"/>
    </location>
</feature>
<evidence type="ECO:0000256" key="4">
    <source>
        <dbReference type="ARBA" id="ARBA00022989"/>
    </source>
</evidence>
<reference evidence="8 9" key="1">
    <citation type="submission" date="2020-07" db="EMBL/GenBank/DDBJ databases">
        <title>Sequencing the genomes of 1000 actinobacteria strains.</title>
        <authorList>
            <person name="Klenk H.-P."/>
        </authorList>
    </citation>
    <scope>NUCLEOTIDE SEQUENCE [LARGE SCALE GENOMIC DNA]</scope>
    <source>
        <strain evidence="8 9">DSM 100723</strain>
    </source>
</reference>
<evidence type="ECO:0000256" key="7">
    <source>
        <dbReference type="SAM" id="Phobius"/>
    </source>
</evidence>
<accession>A0A7W3P487</accession>
<feature type="compositionally biased region" description="Basic and acidic residues" evidence="6">
    <location>
        <begin position="322"/>
        <end position="338"/>
    </location>
</feature>
<comment type="subcellular location">
    <subcellularLocation>
        <location evidence="1">Cell membrane</location>
        <topology evidence="1">Multi-pass membrane protein</topology>
    </subcellularLocation>
</comment>
<feature type="transmembrane region" description="Helical" evidence="7">
    <location>
        <begin position="144"/>
        <end position="165"/>
    </location>
</feature>
<feature type="compositionally biased region" description="Low complexity" evidence="6">
    <location>
        <begin position="310"/>
        <end position="321"/>
    </location>
</feature>
<keyword evidence="5 7" id="KW-0472">Membrane</keyword>
<dbReference type="EMBL" id="JACGWT010000001">
    <property type="protein sequence ID" value="MBA8792659.1"/>
    <property type="molecule type" value="Genomic_DNA"/>
</dbReference>
<protein>
    <submittedName>
        <fullName evidence="8">Putative copper resistance protein D</fullName>
    </submittedName>
</protein>
<organism evidence="8 9">
    <name type="scientific">Microlunatus kandeliicorticis</name>
    <dbReference type="NCBI Taxonomy" id="1759536"/>
    <lineage>
        <taxon>Bacteria</taxon>
        <taxon>Bacillati</taxon>
        <taxon>Actinomycetota</taxon>
        <taxon>Actinomycetes</taxon>
        <taxon>Propionibacteriales</taxon>
        <taxon>Propionibacteriaceae</taxon>
        <taxon>Microlunatus</taxon>
    </lineage>
</organism>
<evidence type="ECO:0000256" key="2">
    <source>
        <dbReference type="ARBA" id="ARBA00022475"/>
    </source>
</evidence>